<dbReference type="HOGENOM" id="CLU_018084_6_0_1"/>
<evidence type="ECO:0000256" key="1">
    <source>
        <dbReference type="ARBA" id="ARBA00010394"/>
    </source>
</evidence>
<dbReference type="SUPFAM" id="SSF48371">
    <property type="entry name" value="ARM repeat"/>
    <property type="match status" value="1"/>
</dbReference>
<feature type="domain" description="IBB" evidence="7">
    <location>
        <begin position="4"/>
        <end position="70"/>
    </location>
</feature>
<dbReference type="Pfam" id="PF01749">
    <property type="entry name" value="IBB"/>
    <property type="match status" value="1"/>
</dbReference>
<keyword evidence="3" id="KW-0677">Repeat</keyword>
<reference evidence="8" key="1">
    <citation type="submission" date="2011-03" db="EMBL/GenBank/DDBJ databases">
        <title>The Genome Sequence of Nematocida sp1 strain ERTm2.</title>
        <authorList>
            <consortium name="The Broad Institute Genome Sequencing Platform"/>
            <consortium name="The Broad Institute Genome Sequencing Center for Infectious Disease"/>
            <person name="Cuomo C."/>
            <person name="Troemel E."/>
            <person name="Young S.K."/>
            <person name="Zeng Q."/>
            <person name="Gargeya S."/>
            <person name="Fitzgerald M."/>
            <person name="Haas B."/>
            <person name="Abouelleil A."/>
            <person name="Alvarado L."/>
            <person name="Arachchi H.M."/>
            <person name="Berlin A."/>
            <person name="Brown A."/>
            <person name="Chapman S.B."/>
            <person name="Chen Z."/>
            <person name="Dunbar C."/>
            <person name="Freedman E."/>
            <person name="Gearin G."/>
            <person name="Gellesch M."/>
            <person name="Goldberg J."/>
            <person name="Griggs A."/>
            <person name="Gujja S."/>
            <person name="Heilman E.R."/>
            <person name="Heiman D."/>
            <person name="Howarth C."/>
            <person name="Larson L."/>
            <person name="Lui A."/>
            <person name="MacDonald P.J.P."/>
            <person name="Mehta T."/>
            <person name="Montmayeur A."/>
            <person name="Murphy C."/>
            <person name="Neiman D."/>
            <person name="Pearson M."/>
            <person name="Priest M."/>
            <person name="Roberts A."/>
            <person name="Saif S."/>
            <person name="Shea T."/>
            <person name="Shenoy N."/>
            <person name="Sisk P."/>
            <person name="Stolte C."/>
            <person name="Sykes S."/>
            <person name="White J."/>
            <person name="Yandava C."/>
            <person name="Wortman J."/>
            <person name="Nusbaum C."/>
            <person name="Birren B."/>
        </authorList>
    </citation>
    <scope>NUCLEOTIDE SEQUENCE</scope>
    <source>
        <strain evidence="8">ERTm2</strain>
    </source>
</reference>
<accession>H8ZBS2</accession>
<dbReference type="InterPro" id="IPR036975">
    <property type="entry name" value="Importin-a_IBB_sf"/>
</dbReference>
<proteinExistence type="inferred from homology"/>
<feature type="region of interest" description="Disordered" evidence="6">
    <location>
        <begin position="1"/>
        <end position="30"/>
    </location>
</feature>
<dbReference type="Gene3D" id="1.25.10.10">
    <property type="entry name" value="Leucine-rich Repeat Variant"/>
    <property type="match status" value="1"/>
</dbReference>
<name>H8ZBS2_NEMA1</name>
<keyword evidence="2 5" id="KW-0813">Transport</keyword>
<dbReference type="Gene3D" id="1.20.5.690">
    <property type="entry name" value="Importin-alpha, importin-beta-binding domain"/>
    <property type="match status" value="1"/>
</dbReference>
<dbReference type="InterPro" id="IPR016024">
    <property type="entry name" value="ARM-type_fold"/>
</dbReference>
<gene>
    <name evidence="8" type="ORF">NERG_01021</name>
</gene>
<comment type="similarity">
    <text evidence="1 5">Belongs to the importin alpha family.</text>
</comment>
<organism evidence="8">
    <name type="scientific">Nematocida ausubeli (strain ATCC PRA-371 / ERTm2)</name>
    <name type="common">Nematode killer fungus</name>
    <dbReference type="NCBI Taxonomy" id="1913371"/>
    <lineage>
        <taxon>Eukaryota</taxon>
        <taxon>Fungi</taxon>
        <taxon>Fungi incertae sedis</taxon>
        <taxon>Microsporidia</taxon>
        <taxon>Nematocida</taxon>
    </lineage>
</organism>
<evidence type="ECO:0000256" key="3">
    <source>
        <dbReference type="ARBA" id="ARBA00022737"/>
    </source>
</evidence>
<evidence type="ECO:0000256" key="6">
    <source>
        <dbReference type="SAM" id="MobiDB-lite"/>
    </source>
</evidence>
<dbReference type="Pfam" id="PF00514">
    <property type="entry name" value="Arm"/>
    <property type="match status" value="2"/>
</dbReference>
<evidence type="ECO:0000259" key="7">
    <source>
        <dbReference type="Pfam" id="PF01749"/>
    </source>
</evidence>
<dbReference type="InterPro" id="IPR011989">
    <property type="entry name" value="ARM-like"/>
</dbReference>
<dbReference type="InterPro" id="IPR000225">
    <property type="entry name" value="Armadillo"/>
</dbReference>
<dbReference type="AlphaFoldDB" id="H8ZBS2"/>
<sequence>MDHGYKNSGRGARSERETRTSNAIELRTQKRDGMLQKKRSLISAGEESTSKINILVEQVNSKDPNDIIKGVTEFRRLLSAAKCPPIDTVVMNGLTPIFSKLINPDNPIYTTMPEDLAVRIMHESAWVITNIASGNTTQTMAAVKAGALPNLVKMMYIDNLMLQDQAIWGISNIAGDCEVARDFAISANAADPMVYIINKEMEKEELNIPLLRNLAWALSNMNRGRNPPPYISHTEKCLPAIIKLVGIDDTDIMVDAYWALSYMCDAGKNHADMVISTGIVADCAARLSAYYTAAIQGDTMQLHMKEQTLSPIIRILGNIATYEDEQTDYVLGLGILSTLKGLFALPFENRKAARVKKEICWLISNITAGTPEQVDEVIKHGFLEVLVNAMKTADNLVRTEACWAICNATIQVGEGTDHSKEIGEAGAIIAFSKFLPSVMNDTKLVSVILDAVKSLLSWAECESVGGDNIIAAQIESCDLLEYIEELQAATNYSIASKAEDIIRGYFEGH</sequence>
<dbReference type="GO" id="GO:0061608">
    <property type="term" value="F:nuclear import signal receptor activity"/>
    <property type="evidence" value="ECO:0007669"/>
    <property type="project" value="InterPro"/>
</dbReference>
<evidence type="ECO:0000256" key="4">
    <source>
        <dbReference type="ARBA" id="ARBA00022927"/>
    </source>
</evidence>
<keyword evidence="4 5" id="KW-0653">Protein transport</keyword>
<protein>
    <recommendedName>
        <fullName evidence="5">Importin subunit alpha</fullName>
    </recommendedName>
</protein>
<dbReference type="PIRSF" id="PIRSF005673">
    <property type="entry name" value="Importin_alpha"/>
    <property type="match status" value="1"/>
</dbReference>
<dbReference type="GO" id="GO:0005737">
    <property type="term" value="C:cytoplasm"/>
    <property type="evidence" value="ECO:0007669"/>
    <property type="project" value="InterPro"/>
</dbReference>
<evidence type="ECO:0000313" key="8">
    <source>
        <dbReference type="EMBL" id="EHY66325.1"/>
    </source>
</evidence>
<dbReference type="InterPro" id="IPR024931">
    <property type="entry name" value="Importin_alpha"/>
</dbReference>
<evidence type="ECO:0000256" key="5">
    <source>
        <dbReference type="PIRNR" id="PIRNR005673"/>
    </source>
</evidence>
<dbReference type="InterPro" id="IPR002652">
    <property type="entry name" value="Importin-a_IBB"/>
</dbReference>
<dbReference type="GO" id="GO:0006606">
    <property type="term" value="P:protein import into nucleus"/>
    <property type="evidence" value="ECO:0007669"/>
    <property type="project" value="InterPro"/>
</dbReference>
<dbReference type="Proteomes" id="UP000005622">
    <property type="component" value="Unassembled WGS sequence"/>
</dbReference>
<dbReference type="PANTHER" id="PTHR23316">
    <property type="entry name" value="IMPORTIN ALPHA"/>
    <property type="match status" value="1"/>
</dbReference>
<dbReference type="SMART" id="SM00185">
    <property type="entry name" value="ARM"/>
    <property type="match status" value="7"/>
</dbReference>
<evidence type="ECO:0000256" key="2">
    <source>
        <dbReference type="ARBA" id="ARBA00022448"/>
    </source>
</evidence>
<dbReference type="EMBL" id="JH604634">
    <property type="protein sequence ID" value="EHY66325.1"/>
    <property type="molecule type" value="Genomic_DNA"/>
</dbReference>
<dbReference type="STRING" id="944018.H8ZBS2"/>